<protein>
    <submittedName>
        <fullName evidence="1">Uncharacterized protein</fullName>
    </submittedName>
</protein>
<dbReference type="EMBL" id="JAGYHF010000007">
    <property type="protein sequence ID" value="MBS4079632.1"/>
    <property type="molecule type" value="Genomic_DNA"/>
</dbReference>
<accession>A0ABS5N016</accession>
<name>A0ABS5N016_9PSED</name>
<reference evidence="1 2" key="1">
    <citation type="submission" date="2021-04" db="EMBL/GenBank/DDBJ databases">
        <title>Pseudomonas rustica sp. nov. isolated from raw milk.</title>
        <authorList>
            <person name="Fiedler G."/>
            <person name="Gieschler S."/>
            <person name="Kabisch J."/>
            <person name="Grimmler C."/>
            <person name="Brinks E."/>
            <person name="Wagner N."/>
            <person name="Hetzer B."/>
            <person name="Franz C.M.A.P."/>
            <person name="Boehnlein C."/>
        </authorList>
    </citation>
    <scope>NUCLEOTIDE SEQUENCE [LARGE SCALE GENOMIC DNA]</scope>
    <source>
        <strain evidence="1 2">MBT-4</strain>
    </source>
</reference>
<dbReference type="RefSeq" id="WP_212545210.1">
    <property type="nucleotide sequence ID" value="NZ_JAGYHF010000007.1"/>
</dbReference>
<comment type="caution">
    <text evidence="1">The sequence shown here is derived from an EMBL/GenBank/DDBJ whole genome shotgun (WGS) entry which is preliminary data.</text>
</comment>
<gene>
    <name evidence="1" type="ORF">KFS80_15180</name>
</gene>
<keyword evidence="2" id="KW-1185">Reference proteome</keyword>
<sequence>MRSRFDTEVDKQLDVAWSNMDLNAKLYITKAQYDATVLQAFIEGARIALSLPLSELGGAE</sequence>
<organism evidence="1 2">
    <name type="scientific">Pseudomonas rustica</name>
    <dbReference type="NCBI Taxonomy" id="2827099"/>
    <lineage>
        <taxon>Bacteria</taxon>
        <taxon>Pseudomonadati</taxon>
        <taxon>Pseudomonadota</taxon>
        <taxon>Gammaproteobacteria</taxon>
        <taxon>Pseudomonadales</taxon>
        <taxon>Pseudomonadaceae</taxon>
        <taxon>Pseudomonas</taxon>
    </lineage>
</organism>
<evidence type="ECO:0000313" key="1">
    <source>
        <dbReference type="EMBL" id="MBS4079632.1"/>
    </source>
</evidence>
<dbReference type="Proteomes" id="UP000676035">
    <property type="component" value="Unassembled WGS sequence"/>
</dbReference>
<proteinExistence type="predicted"/>
<evidence type="ECO:0000313" key="2">
    <source>
        <dbReference type="Proteomes" id="UP000676035"/>
    </source>
</evidence>